<dbReference type="SMART" id="SM00513">
    <property type="entry name" value="SAP"/>
    <property type="match status" value="1"/>
</dbReference>
<feature type="compositionally biased region" description="Polar residues" evidence="1">
    <location>
        <begin position="11"/>
        <end position="30"/>
    </location>
</feature>
<organism evidence="3 4">
    <name type="scientific">Fonsecaea erecta</name>
    <dbReference type="NCBI Taxonomy" id="1367422"/>
    <lineage>
        <taxon>Eukaryota</taxon>
        <taxon>Fungi</taxon>
        <taxon>Dikarya</taxon>
        <taxon>Ascomycota</taxon>
        <taxon>Pezizomycotina</taxon>
        <taxon>Eurotiomycetes</taxon>
        <taxon>Chaetothyriomycetidae</taxon>
        <taxon>Chaetothyriales</taxon>
        <taxon>Herpotrichiellaceae</taxon>
        <taxon>Fonsecaea</taxon>
    </lineage>
</organism>
<evidence type="ECO:0000259" key="2">
    <source>
        <dbReference type="PROSITE" id="PS50800"/>
    </source>
</evidence>
<sequence length="431" mass="47848">MAGNKRALSQVDGNAAQTQPPSKRASQQSAAGEENETGGYASMKKLELSQLLQERNLPCNGSKDVLVRRLEESDRSRTSVTASELTSREGSAAAQSAGRWFKYTTLCRPLKDIAAEKWAGNLDDGTPEEFIQEKDEEYNEQYDEEKGDAEVTAGATSEDGQRKSHCGRKGCICKRPASELPEHRWILTTMGYQEVARLQWQVRVRDQDEVEEYFGSDYNAYGFQEVMENQLLSFNSEFSERETAFAPARLWSIIEGFAWLLNDPLPWFHSDDPGTTLERLQMIGGAVFATLNIFEKTGLLGADSPVKNIGLVLGVLYNNTREWPGDLGVSELSWRGAMIREALQHGIEVKGQPYGIETLLDKDGVYGTQSSKGDMKWKRAFSKKHKSGSTIGGQHYVLASAMEVAVMDMASSLLLFSEVLAMVIQGAVRSR</sequence>
<feature type="compositionally biased region" description="Polar residues" evidence="1">
    <location>
        <begin position="78"/>
        <end position="89"/>
    </location>
</feature>
<keyword evidence="4" id="KW-1185">Reference proteome</keyword>
<comment type="caution">
    <text evidence="3">The sequence shown here is derived from an EMBL/GenBank/DDBJ whole genome shotgun (WGS) entry which is preliminary data.</text>
</comment>
<dbReference type="InterPro" id="IPR036361">
    <property type="entry name" value="SAP_dom_sf"/>
</dbReference>
<name>A0A178ZPL9_9EURO</name>
<dbReference type="GeneID" id="30007687"/>
<gene>
    <name evidence="3" type="ORF">AYL99_03517</name>
</gene>
<evidence type="ECO:0000313" key="4">
    <source>
        <dbReference type="Proteomes" id="UP000078343"/>
    </source>
</evidence>
<feature type="region of interest" description="Disordered" evidence="1">
    <location>
        <begin position="1"/>
        <end position="42"/>
    </location>
</feature>
<evidence type="ECO:0000313" key="3">
    <source>
        <dbReference type="EMBL" id="OAP61316.1"/>
    </source>
</evidence>
<dbReference type="InterPro" id="IPR003034">
    <property type="entry name" value="SAP_dom"/>
</dbReference>
<feature type="domain" description="SAP" evidence="2">
    <location>
        <begin position="40"/>
        <end position="74"/>
    </location>
</feature>
<dbReference type="SUPFAM" id="SSF68906">
    <property type="entry name" value="SAP domain"/>
    <property type="match status" value="1"/>
</dbReference>
<dbReference type="AlphaFoldDB" id="A0A178ZPL9"/>
<dbReference type="OrthoDB" id="10037289at2759"/>
<dbReference type="PROSITE" id="PS50800">
    <property type="entry name" value="SAP"/>
    <property type="match status" value="1"/>
</dbReference>
<protein>
    <recommendedName>
        <fullName evidence="2">SAP domain-containing protein</fullName>
    </recommendedName>
</protein>
<accession>A0A178ZPL9</accession>
<proteinExistence type="predicted"/>
<dbReference type="EMBL" id="LVYI01000003">
    <property type="protein sequence ID" value="OAP61316.1"/>
    <property type="molecule type" value="Genomic_DNA"/>
</dbReference>
<feature type="region of interest" description="Disordered" evidence="1">
    <location>
        <begin position="70"/>
        <end position="91"/>
    </location>
</feature>
<reference evidence="3 4" key="1">
    <citation type="submission" date="2016-04" db="EMBL/GenBank/DDBJ databases">
        <title>Draft genome of Fonsecaea erecta CBS 125763.</title>
        <authorList>
            <person name="Weiss V.A."/>
            <person name="Vicente V.A."/>
            <person name="Raittz R.T."/>
            <person name="Moreno L.F."/>
            <person name="De Souza E.M."/>
            <person name="Pedrosa F.O."/>
            <person name="Steffens M.B."/>
            <person name="Faoro H."/>
            <person name="Tadra-Sfeir M.Z."/>
            <person name="Najafzadeh M.J."/>
            <person name="Felipe M.S."/>
            <person name="Teixeira M."/>
            <person name="Sun J."/>
            <person name="Xi L."/>
            <person name="Gomes R."/>
            <person name="De Azevedo C.M."/>
            <person name="Salgado C.G."/>
            <person name="Da Silva M.B."/>
            <person name="Nascimento M.F."/>
            <person name="Queiroz-Telles F."/>
            <person name="Attili D.S."/>
            <person name="Gorbushina A."/>
        </authorList>
    </citation>
    <scope>NUCLEOTIDE SEQUENCE [LARGE SCALE GENOMIC DNA]</scope>
    <source>
        <strain evidence="3 4">CBS 125763</strain>
    </source>
</reference>
<dbReference type="Proteomes" id="UP000078343">
    <property type="component" value="Unassembled WGS sequence"/>
</dbReference>
<dbReference type="Pfam" id="PF02037">
    <property type="entry name" value="SAP"/>
    <property type="match status" value="1"/>
</dbReference>
<evidence type="ECO:0000256" key="1">
    <source>
        <dbReference type="SAM" id="MobiDB-lite"/>
    </source>
</evidence>
<dbReference type="Gene3D" id="1.10.720.30">
    <property type="entry name" value="SAP domain"/>
    <property type="match status" value="1"/>
</dbReference>
<dbReference type="RefSeq" id="XP_018694683.1">
    <property type="nucleotide sequence ID" value="XM_018835033.1"/>
</dbReference>